<dbReference type="InterPro" id="IPR041315">
    <property type="entry name" value="PlcR_TPR"/>
</dbReference>
<protein>
    <submittedName>
        <fullName evidence="2">Helix-turn-helix transcriptional regulator</fullName>
    </submittedName>
</protein>
<keyword evidence="3" id="KW-1185">Reference proteome</keyword>
<dbReference type="Proteomes" id="UP001148125">
    <property type="component" value="Unassembled WGS sequence"/>
</dbReference>
<comment type="caution">
    <text evidence="2">The sequence shown here is derived from an EMBL/GenBank/DDBJ whole genome shotgun (WGS) entry which is preliminary data.</text>
</comment>
<dbReference type="PANTHER" id="PTHR37038:SF14">
    <property type="entry name" value="TRANSCRIPTIONAL ACTIVATOR"/>
    <property type="match status" value="1"/>
</dbReference>
<dbReference type="Pfam" id="PF18768">
    <property type="entry name" value="RNPP_C"/>
    <property type="match status" value="1"/>
</dbReference>
<reference evidence="2" key="1">
    <citation type="submission" date="2024-05" db="EMBL/GenBank/DDBJ databases">
        <title>Alkalihalobacillus sp. strain MEB203 novel alkaliphilic bacterium from Lonar Lake, India.</title>
        <authorList>
            <person name="Joshi A."/>
            <person name="Thite S."/>
            <person name="Mengade P."/>
        </authorList>
    </citation>
    <scope>NUCLEOTIDE SEQUENCE</scope>
    <source>
        <strain evidence="2">MEB 203</strain>
    </source>
</reference>
<dbReference type="SUPFAM" id="SSF48452">
    <property type="entry name" value="TPR-like"/>
    <property type="match status" value="1"/>
</dbReference>
<evidence type="ECO:0000313" key="3">
    <source>
        <dbReference type="Proteomes" id="UP001148125"/>
    </source>
</evidence>
<feature type="domain" description="HTH cro/C1-type" evidence="1">
    <location>
        <begin position="9"/>
        <end position="62"/>
    </location>
</feature>
<dbReference type="InterPro" id="IPR010982">
    <property type="entry name" value="Lambda_DNA-bd_dom_sf"/>
</dbReference>
<evidence type="ECO:0000313" key="2">
    <source>
        <dbReference type="EMBL" id="MDE5415402.1"/>
    </source>
</evidence>
<dbReference type="InterPro" id="IPR053163">
    <property type="entry name" value="HTH-type_regulator_Rgg"/>
</dbReference>
<name>A0ABT5VIX2_9BACI</name>
<dbReference type="Gene3D" id="1.25.40.10">
    <property type="entry name" value="Tetratricopeptide repeat domain"/>
    <property type="match status" value="1"/>
</dbReference>
<dbReference type="Pfam" id="PF12844">
    <property type="entry name" value="HTH_19"/>
    <property type="match status" value="1"/>
</dbReference>
<evidence type="ECO:0000259" key="1">
    <source>
        <dbReference type="PROSITE" id="PS50943"/>
    </source>
</evidence>
<accession>A0ABT5VIX2</accession>
<organism evidence="2 3">
    <name type="scientific">Alkalihalobacterium chitinilyticum</name>
    <dbReference type="NCBI Taxonomy" id="2980103"/>
    <lineage>
        <taxon>Bacteria</taxon>
        <taxon>Bacillati</taxon>
        <taxon>Bacillota</taxon>
        <taxon>Bacilli</taxon>
        <taxon>Bacillales</taxon>
        <taxon>Bacillaceae</taxon>
        <taxon>Alkalihalobacterium</taxon>
    </lineage>
</organism>
<dbReference type="PANTHER" id="PTHR37038">
    <property type="entry name" value="TRANSCRIPTIONAL REGULATOR-RELATED"/>
    <property type="match status" value="1"/>
</dbReference>
<gene>
    <name evidence="2" type="ORF">N7Z68_18740</name>
</gene>
<dbReference type="InterPro" id="IPR011990">
    <property type="entry name" value="TPR-like_helical_dom_sf"/>
</dbReference>
<dbReference type="RefSeq" id="WP_275119996.1">
    <property type="nucleotide sequence ID" value="NZ_JAOTPO010000015.1"/>
</dbReference>
<dbReference type="PROSITE" id="PS50943">
    <property type="entry name" value="HTH_CROC1"/>
    <property type="match status" value="1"/>
</dbReference>
<dbReference type="SUPFAM" id="SSF47413">
    <property type="entry name" value="lambda repressor-like DNA-binding domains"/>
    <property type="match status" value="1"/>
</dbReference>
<dbReference type="CDD" id="cd00093">
    <property type="entry name" value="HTH_XRE"/>
    <property type="match status" value="1"/>
</dbReference>
<dbReference type="SMART" id="SM00530">
    <property type="entry name" value="HTH_XRE"/>
    <property type="match status" value="1"/>
</dbReference>
<proteinExistence type="predicted"/>
<dbReference type="InterPro" id="IPR001387">
    <property type="entry name" value="Cro/C1-type_HTH"/>
</dbReference>
<sequence>MEYLLGDRIKDLREHLKMSQRALCKDICTQGLISRIENNTAIPTAPLLHQIAIKLGVDSNYFFDDISSHGYNYVKEVMNTIDKHIGNCEYQEVMNIVKQEKVNPLFNKRHLQQYLYWREGICTYYLHKDREKALELLNKSLYMGTLQNQYTETEIDILASQAIIYSLSGDLEHAAEIYKSLLRNVDSLLFVRDKRLVIRILYNASVNSYERKEYEEALKYIDKAYNTCIEEDQLYLFGHILFQKGCALFRYDPSKRDTCIELLKEALWIYELKPVPEFIAYLKEEMKIMTKS</sequence>
<dbReference type="EMBL" id="JAOTPO010000015">
    <property type="protein sequence ID" value="MDE5415402.1"/>
    <property type="molecule type" value="Genomic_DNA"/>
</dbReference>